<dbReference type="GO" id="GO:0004190">
    <property type="term" value="F:aspartic-type endopeptidase activity"/>
    <property type="evidence" value="ECO:0007669"/>
    <property type="project" value="UniProtKB-KW"/>
</dbReference>
<dbReference type="GO" id="GO:0003964">
    <property type="term" value="F:RNA-directed DNA polymerase activity"/>
    <property type="evidence" value="ECO:0007669"/>
    <property type="project" value="UniProtKB-KW"/>
</dbReference>
<dbReference type="SUPFAM" id="SSF56672">
    <property type="entry name" value="DNA/RNA polymerases"/>
    <property type="match status" value="1"/>
</dbReference>
<feature type="domain" description="Reverse transcriptase" evidence="19">
    <location>
        <begin position="718"/>
        <end position="897"/>
    </location>
</feature>
<keyword evidence="22" id="KW-1185">Reference proteome</keyword>
<organism evidence="21 22">
    <name type="scientific">Centaurea solstitialis</name>
    <name type="common">yellow star-thistle</name>
    <dbReference type="NCBI Taxonomy" id="347529"/>
    <lineage>
        <taxon>Eukaryota</taxon>
        <taxon>Viridiplantae</taxon>
        <taxon>Streptophyta</taxon>
        <taxon>Embryophyta</taxon>
        <taxon>Tracheophyta</taxon>
        <taxon>Spermatophyta</taxon>
        <taxon>Magnoliopsida</taxon>
        <taxon>eudicotyledons</taxon>
        <taxon>Gunneridae</taxon>
        <taxon>Pentapetalae</taxon>
        <taxon>asterids</taxon>
        <taxon>campanulids</taxon>
        <taxon>Asterales</taxon>
        <taxon>Asteraceae</taxon>
        <taxon>Carduoideae</taxon>
        <taxon>Cardueae</taxon>
        <taxon>Centaureinae</taxon>
        <taxon>Centaurea</taxon>
    </lineage>
</organism>
<dbReference type="InterPro" id="IPR032675">
    <property type="entry name" value="LRR_dom_sf"/>
</dbReference>
<feature type="domain" description="CCHC-type" evidence="18">
    <location>
        <begin position="440"/>
        <end position="455"/>
    </location>
</feature>
<dbReference type="CDD" id="cd09274">
    <property type="entry name" value="RNase_HI_RT_Ty3"/>
    <property type="match status" value="1"/>
</dbReference>
<dbReference type="Pfam" id="PF08284">
    <property type="entry name" value="RVP_2"/>
    <property type="match status" value="1"/>
</dbReference>
<keyword evidence="2" id="KW-0645">Protease</keyword>
<dbReference type="InterPro" id="IPR036397">
    <property type="entry name" value="RNaseH_sf"/>
</dbReference>
<dbReference type="Proteomes" id="UP001172457">
    <property type="component" value="Chromosome 2"/>
</dbReference>
<dbReference type="InterPro" id="IPR001878">
    <property type="entry name" value="Znf_CCHC"/>
</dbReference>
<dbReference type="Gene3D" id="4.10.60.10">
    <property type="entry name" value="Zinc finger, CCHC-type"/>
    <property type="match status" value="1"/>
</dbReference>
<name>A0AA38TFZ8_9ASTR</name>
<dbReference type="PROSITE" id="PS50994">
    <property type="entry name" value="INTEGRASE"/>
    <property type="match status" value="1"/>
</dbReference>
<evidence type="ECO:0000256" key="1">
    <source>
        <dbReference type="ARBA" id="ARBA00012493"/>
    </source>
</evidence>
<keyword evidence="9" id="KW-0378">Hydrolase</keyword>
<dbReference type="SUPFAM" id="SSF50630">
    <property type="entry name" value="Acid proteases"/>
    <property type="match status" value="1"/>
</dbReference>
<evidence type="ECO:0000256" key="12">
    <source>
        <dbReference type="ARBA" id="ARBA00022918"/>
    </source>
</evidence>
<accession>A0AA38TFZ8</accession>
<dbReference type="Pfam" id="PF00646">
    <property type="entry name" value="F-box"/>
    <property type="match status" value="1"/>
</dbReference>
<dbReference type="InterPro" id="IPR001810">
    <property type="entry name" value="F-box_dom"/>
</dbReference>
<evidence type="ECO:0000256" key="5">
    <source>
        <dbReference type="ARBA" id="ARBA00022722"/>
    </source>
</evidence>
<dbReference type="InterPro" id="IPR041588">
    <property type="entry name" value="Integrase_H2C2"/>
</dbReference>
<evidence type="ECO:0000256" key="7">
    <source>
        <dbReference type="ARBA" id="ARBA00022750"/>
    </source>
</evidence>
<dbReference type="InterPro" id="IPR043128">
    <property type="entry name" value="Rev_trsase/Diguanyl_cyclase"/>
</dbReference>
<dbReference type="Pfam" id="PF03732">
    <property type="entry name" value="Retrotrans_gag"/>
    <property type="match status" value="1"/>
</dbReference>
<evidence type="ECO:0000256" key="4">
    <source>
        <dbReference type="ARBA" id="ARBA00022695"/>
    </source>
</evidence>
<reference evidence="21" key="1">
    <citation type="submission" date="2023-03" db="EMBL/GenBank/DDBJ databases">
        <title>Chromosome-scale reference genome and RAD-based genetic map of yellow starthistle (Centaurea solstitialis) reveal putative structural variation and QTLs associated with invader traits.</title>
        <authorList>
            <person name="Reatini B."/>
            <person name="Cang F.A."/>
            <person name="Jiang Q."/>
            <person name="Mckibben M.T.W."/>
            <person name="Barker M.S."/>
            <person name="Rieseberg L.H."/>
            <person name="Dlugosch K.M."/>
        </authorList>
    </citation>
    <scope>NUCLEOTIDE SEQUENCE</scope>
    <source>
        <strain evidence="21">CAN-66</strain>
        <tissue evidence="21">Leaf</tissue>
    </source>
</reference>
<dbReference type="GO" id="GO:0006310">
    <property type="term" value="P:DNA recombination"/>
    <property type="evidence" value="ECO:0007669"/>
    <property type="project" value="UniProtKB-KW"/>
</dbReference>
<protein>
    <recommendedName>
        <fullName evidence="1">RNA-directed DNA polymerase</fullName>
        <ecNumber evidence="1">2.7.7.49</ecNumber>
    </recommendedName>
</protein>
<keyword evidence="11" id="KW-0229">DNA integration</keyword>
<dbReference type="SUPFAM" id="SSF81383">
    <property type="entry name" value="F-box domain"/>
    <property type="match status" value="1"/>
</dbReference>
<dbReference type="FunFam" id="3.10.20.370:FF:000001">
    <property type="entry name" value="Retrovirus-related Pol polyprotein from transposon 17.6-like protein"/>
    <property type="match status" value="1"/>
</dbReference>
<dbReference type="Pfam" id="PF24626">
    <property type="entry name" value="SH3_Tf2-1"/>
    <property type="match status" value="1"/>
</dbReference>
<evidence type="ECO:0000256" key="15">
    <source>
        <dbReference type="ARBA" id="ARBA00023172"/>
    </source>
</evidence>
<dbReference type="GO" id="GO:0003887">
    <property type="term" value="F:DNA-directed DNA polymerase activity"/>
    <property type="evidence" value="ECO:0007669"/>
    <property type="project" value="UniProtKB-KW"/>
</dbReference>
<keyword evidence="15" id="KW-0233">DNA recombination</keyword>
<keyword evidence="13" id="KW-0239">DNA-directed DNA polymerase</keyword>
<dbReference type="InterPro" id="IPR036047">
    <property type="entry name" value="F-box-like_dom_sf"/>
</dbReference>
<dbReference type="EMBL" id="JARYMX010000002">
    <property type="protein sequence ID" value="KAJ9560265.1"/>
    <property type="molecule type" value="Genomic_DNA"/>
</dbReference>
<evidence type="ECO:0000259" key="20">
    <source>
        <dbReference type="PROSITE" id="PS50994"/>
    </source>
</evidence>
<dbReference type="FunFam" id="3.30.70.270:FF:000020">
    <property type="entry name" value="Transposon Tf2-6 polyprotein-like Protein"/>
    <property type="match status" value="1"/>
</dbReference>
<dbReference type="SMART" id="SM00256">
    <property type="entry name" value="FBOX"/>
    <property type="match status" value="1"/>
</dbReference>
<feature type="domain" description="CCHC-type" evidence="18">
    <location>
        <begin position="420"/>
        <end position="433"/>
    </location>
</feature>
<dbReference type="CDD" id="cd01647">
    <property type="entry name" value="RT_LTR"/>
    <property type="match status" value="1"/>
</dbReference>
<dbReference type="Gene3D" id="1.20.1280.50">
    <property type="match status" value="1"/>
</dbReference>
<evidence type="ECO:0000256" key="8">
    <source>
        <dbReference type="ARBA" id="ARBA00022759"/>
    </source>
</evidence>
<dbReference type="PROSITE" id="PS50878">
    <property type="entry name" value="RT_POL"/>
    <property type="match status" value="1"/>
</dbReference>
<dbReference type="Gene3D" id="2.40.70.10">
    <property type="entry name" value="Acid Proteases"/>
    <property type="match status" value="1"/>
</dbReference>
<dbReference type="SMART" id="SM00367">
    <property type="entry name" value="LRR_CC"/>
    <property type="match status" value="8"/>
</dbReference>
<feature type="region of interest" description="Disordered" evidence="17">
    <location>
        <begin position="368"/>
        <end position="388"/>
    </location>
</feature>
<evidence type="ECO:0000256" key="3">
    <source>
        <dbReference type="ARBA" id="ARBA00022679"/>
    </source>
</evidence>
<dbReference type="FunFam" id="3.30.420.10:FF:000032">
    <property type="entry name" value="Retrovirus-related Pol polyprotein from transposon 297-like Protein"/>
    <property type="match status" value="1"/>
</dbReference>
<keyword evidence="12" id="KW-0695">RNA-directed DNA polymerase</keyword>
<keyword evidence="8" id="KW-0255">Endonuclease</keyword>
<dbReference type="InterPro" id="IPR005162">
    <property type="entry name" value="Retrotrans_gag_dom"/>
</dbReference>
<dbReference type="PANTHER" id="PTHR37984">
    <property type="entry name" value="PROTEIN CBG26694"/>
    <property type="match status" value="1"/>
</dbReference>
<dbReference type="SUPFAM" id="SSF52047">
    <property type="entry name" value="RNI-like"/>
    <property type="match status" value="1"/>
</dbReference>
<dbReference type="Pfam" id="PF17917">
    <property type="entry name" value="RT_RNaseH"/>
    <property type="match status" value="1"/>
</dbReference>
<keyword evidence="3" id="KW-0808">Transferase</keyword>
<dbReference type="InterPro" id="IPR021109">
    <property type="entry name" value="Peptidase_aspartic_dom_sf"/>
</dbReference>
<evidence type="ECO:0000256" key="10">
    <source>
        <dbReference type="ARBA" id="ARBA00022842"/>
    </source>
</evidence>
<keyword evidence="5" id="KW-0540">Nuclease</keyword>
<dbReference type="Gene3D" id="3.10.10.10">
    <property type="entry name" value="HIV Type 1 Reverse Transcriptase, subunit A, domain 1"/>
    <property type="match status" value="1"/>
</dbReference>
<dbReference type="GO" id="GO:0051603">
    <property type="term" value="P:proteolysis involved in protein catabolic process"/>
    <property type="evidence" value="ECO:0007669"/>
    <property type="project" value="UniProtKB-ARBA"/>
</dbReference>
<dbReference type="InterPro" id="IPR050951">
    <property type="entry name" value="Retrovirus_Pol_polyprotein"/>
</dbReference>
<keyword evidence="10" id="KW-0460">Magnesium</keyword>
<dbReference type="InterPro" id="IPR041373">
    <property type="entry name" value="RT_RNaseH"/>
</dbReference>
<sequence>MSPAFGWLRSARASDDVAMLNPGHRGSFSLTLAWCRCVSQIGMANTRSRTGAARETPDQTASTADQHVRVETVESPPRLPVLGGGTEHMPRVNLEDPNPVLTEVTPEMRMLDSVMKAVNEAMSKQQESFMKMLEDRDASHRRNETVGENAATASGDAEVVVVTEETRVTGDKEKEKGKAKGCSYKNFLGCKPPEFRGCTDPIVCLNWLREMEMAFEASECDSSQRVKFASHLLKGEALTWWNLTRSSLTPEVYARLSWAEFKKKTLEKYCSERALDKIEDEFRGLKKGNNPISFYAKDFMEKLGMVEHLAPDEKAKIKAYSRGLPAEIRSAVRIAKVTTLHEAIEESLRIEDDITQARVEGYQAGQKRKFEEAAMSTRPSKPFHDGKRGGNRNEVKWCNRCRSKHYGPCRRDFPANPISCGKCGRKGHATQDCGARVPVCYDCKEPGHYRDACPKFKKAPTGGSSGSVAKGEAPPRVTSRAFQMTAGEAREASDLVSGTFLVNSIPALILFDTGAERSFVHDTLAKKFTMPTTPLSDALVVEVAGGFLVTVRDCFEGCTIELDGEPFSATLIPMNVGGFDVVLGIDWLRAHDANIGCGKKIVTLPAPSGKPITVYGDKKKGAYTTISMVKARKCLAKGCTSFLAYVIDTKLEKKELADVNVVRDFPDVFPEDLPGLPPERQVEFHIDLTPGAAPIARAPYRLAPTEMKEMMTQLQELSEKGFIRPSSSPWGAPVLFVKKKDGSMRMCIDYRELNKRTVKNKYPLPRIDDLFDQLQGAGCFSKIDLRSGYHQVRVKEDDVPKTAFRTRYGHYEFLVMPFGLTNAPAVFMDLMNRVCRPFLDKSVIVFIDDILVYSKDEAEHERHLREVLSVLRDEKLYAKFSKCEFWLHEVQFLGHVVSRDGIKVDPAKIEAMMSWKSPTNPSEIRSFLGLAGYYRRFIQDFSKIASSLTVLTKKNAKFLWTDKQEEAFQTLKKKLCQAPILSLPDGTEDFVVYSDASKMGLGCVLMQRGKVISYASRQLKDHERNYPVHDLELAAVVFALKLWRHYLYGTKCTLYTDHKSLQHIFDQKELNMRQRRWLELLKDYDCDLLYHPGKANVVADALSRKNYGDGVSVTLNRISVVSSLMDRIKTSQAEALREENLKDEVMVKQKELLTEDSRGLKLFQGRVWVPKLGGNRELLLNDAHKSKYFVHPGSTKMYRDLKMNYWWPVMKLDVASYVEKCVTCLQVKAEHQKPYGSLQPLDIPEWKWEHITMDFVTKLPRTLRGHDTIWVIVDRLTKSAHFLEMRETLPMDKLAKLYIKEIVRRHGVPLSIVSDRDSRFTSQFWHGLQEGLGTKLKLSTAYHPQTDGQSERTIQTLEDMLRSCVIDFGGNWDTHLPLVEFAYNNSYHSSIGMAPFEALYGRKCRTPTCWLEAGEKQFAGPEIIQETADKVKGIRERLKAAQDRQKSYADKKRRPVDFQVGERVMLKVSPWKGIIRFGKRGKLSPRFLGPFTILEKVGLQAYRLELPPEMDGIHPTFHVCYLRKCLAEEESVIPLSEIRVDNGNRCVEEPEAILEKILRPFLGSHYGREGQRTFLYDIVVDMEDTRSGGGYLACFSYMFFCHGLLEQVRLHFKIQRTTMKYLVQGWCFRMTKEIYCLLDDSTIGHPASGGDELNISFNNLMVLGGGRRVITEWKDIPMELLMRIVSLLDDRTVVIASGVCSGWRDAISWGLTHFSLSWCKNNMNNMVLSLAPKFTKLRVLTLRQDKPQLDDYAVETIAKNCHDLEDLDLSKSFKLGDRSLYALAHGCPNLIKLNISGCSAFSDSALEYLSGYCRRLKILNLCGCAKAASDKALKAIGYNCRQLQSINLGWCEGVGDAGVMSLAYGCPDLRALDLCGCVLITDESVIALANNCLHLRSLGLYYCQNITDRAMYALAHSRVKNKREVWESVKSRYEEEGLINLNISQCTALTPPAVQALCDQFPALHTCPGHVLDFGFEDGVDLPRLESVPLPFLCTPKGEHKKRVPAFGTGTGGFGTAGSGSQNFGTVKGGAKNIT</sequence>
<dbReference type="Pfam" id="PF25372">
    <property type="entry name" value="DUF7885"/>
    <property type="match status" value="1"/>
</dbReference>
<dbReference type="CDD" id="cd22161">
    <property type="entry name" value="F-box_AtSKP2-like"/>
    <property type="match status" value="1"/>
</dbReference>
<dbReference type="SMART" id="SM00343">
    <property type="entry name" value="ZnF_C2HC"/>
    <property type="match status" value="2"/>
</dbReference>
<evidence type="ECO:0000256" key="2">
    <source>
        <dbReference type="ARBA" id="ARBA00022670"/>
    </source>
</evidence>
<dbReference type="GO" id="GO:0003677">
    <property type="term" value="F:DNA binding"/>
    <property type="evidence" value="ECO:0007669"/>
    <property type="project" value="UniProtKB-KW"/>
</dbReference>
<dbReference type="Gene3D" id="3.30.70.270">
    <property type="match status" value="2"/>
</dbReference>
<evidence type="ECO:0000313" key="21">
    <source>
        <dbReference type="EMBL" id="KAJ9560265.1"/>
    </source>
</evidence>
<evidence type="ECO:0000256" key="14">
    <source>
        <dbReference type="ARBA" id="ARBA00023125"/>
    </source>
</evidence>
<evidence type="ECO:0000256" key="11">
    <source>
        <dbReference type="ARBA" id="ARBA00022908"/>
    </source>
</evidence>
<dbReference type="InterPro" id="IPR006553">
    <property type="entry name" value="Leu-rich_rpt_Cys-con_subtyp"/>
</dbReference>
<dbReference type="InterPro" id="IPR056924">
    <property type="entry name" value="SH3_Tf2-1"/>
</dbReference>
<dbReference type="InterPro" id="IPR012337">
    <property type="entry name" value="RNaseH-like_sf"/>
</dbReference>
<keyword evidence="4" id="KW-0548">Nucleotidyltransferase</keyword>
<dbReference type="GO" id="GO:0008270">
    <property type="term" value="F:zinc ion binding"/>
    <property type="evidence" value="ECO:0007669"/>
    <property type="project" value="UniProtKB-KW"/>
</dbReference>
<dbReference type="FunFam" id="3.10.10.10:FF:000007">
    <property type="entry name" value="Retrovirus-related Pol polyprotein from transposon 17.6-like Protein"/>
    <property type="match status" value="1"/>
</dbReference>
<dbReference type="PANTHER" id="PTHR37984:SF5">
    <property type="entry name" value="PROTEIN NYNRIN-LIKE"/>
    <property type="match status" value="1"/>
</dbReference>
<keyword evidence="7" id="KW-0064">Aspartyl protease</keyword>
<dbReference type="EC" id="2.7.7.49" evidence="1"/>
<evidence type="ECO:0000256" key="17">
    <source>
        <dbReference type="SAM" id="MobiDB-lite"/>
    </source>
</evidence>
<dbReference type="FunFam" id="3.80.10.10:FF:000188">
    <property type="entry name" value="F-box protein SKP2B"/>
    <property type="match status" value="1"/>
</dbReference>
<keyword evidence="16" id="KW-0862">Zinc</keyword>
<evidence type="ECO:0000313" key="22">
    <source>
        <dbReference type="Proteomes" id="UP001172457"/>
    </source>
</evidence>
<dbReference type="GO" id="GO:0015074">
    <property type="term" value="P:DNA integration"/>
    <property type="evidence" value="ECO:0007669"/>
    <property type="project" value="UniProtKB-KW"/>
</dbReference>
<evidence type="ECO:0000256" key="6">
    <source>
        <dbReference type="ARBA" id="ARBA00022723"/>
    </source>
</evidence>
<evidence type="ECO:0000259" key="18">
    <source>
        <dbReference type="PROSITE" id="PS50158"/>
    </source>
</evidence>
<dbReference type="InterPro" id="IPR057207">
    <property type="entry name" value="FBXL15_LRR"/>
</dbReference>
<dbReference type="CDD" id="cd00303">
    <property type="entry name" value="retropepsin_like"/>
    <property type="match status" value="1"/>
</dbReference>
<proteinExistence type="predicted"/>
<keyword evidence="14" id="KW-0238">DNA-binding</keyword>
<keyword evidence="16" id="KW-0863">Zinc-finger</keyword>
<dbReference type="InterPro" id="IPR043502">
    <property type="entry name" value="DNA/RNA_pol_sf"/>
</dbReference>
<dbReference type="Gene3D" id="1.10.340.70">
    <property type="match status" value="1"/>
</dbReference>
<evidence type="ECO:0000259" key="19">
    <source>
        <dbReference type="PROSITE" id="PS50878"/>
    </source>
</evidence>
<dbReference type="Pfam" id="PF00078">
    <property type="entry name" value="RVT_1"/>
    <property type="match status" value="1"/>
</dbReference>
<dbReference type="PROSITE" id="PS50158">
    <property type="entry name" value="ZF_CCHC"/>
    <property type="match status" value="2"/>
</dbReference>
<comment type="caution">
    <text evidence="21">The sequence shown here is derived from an EMBL/GenBank/DDBJ whole genome shotgun (WGS) entry which is preliminary data.</text>
</comment>
<evidence type="ECO:0000256" key="16">
    <source>
        <dbReference type="PROSITE-ProRule" id="PRU00047"/>
    </source>
</evidence>
<dbReference type="SUPFAM" id="SSF57756">
    <property type="entry name" value="Retrovirus zinc finger-like domains"/>
    <property type="match status" value="1"/>
</dbReference>
<dbReference type="InterPro" id="IPR000477">
    <property type="entry name" value="RT_dom"/>
</dbReference>
<feature type="region of interest" description="Disordered" evidence="17">
    <location>
        <begin position="46"/>
        <end position="99"/>
    </location>
</feature>
<keyword evidence="6" id="KW-0479">Metal-binding</keyword>
<dbReference type="Gene3D" id="3.30.420.10">
    <property type="entry name" value="Ribonuclease H-like superfamily/Ribonuclease H"/>
    <property type="match status" value="1"/>
</dbReference>
<dbReference type="GO" id="GO:0004519">
    <property type="term" value="F:endonuclease activity"/>
    <property type="evidence" value="ECO:0007669"/>
    <property type="project" value="UniProtKB-KW"/>
</dbReference>
<evidence type="ECO:0000256" key="13">
    <source>
        <dbReference type="ARBA" id="ARBA00022932"/>
    </source>
</evidence>
<feature type="domain" description="Integrase catalytic" evidence="20">
    <location>
        <begin position="1236"/>
        <end position="1403"/>
    </location>
</feature>
<dbReference type="SUPFAM" id="SSF53098">
    <property type="entry name" value="Ribonuclease H-like"/>
    <property type="match status" value="1"/>
</dbReference>
<dbReference type="Pfam" id="PF17921">
    <property type="entry name" value="Integrase_H2C2"/>
    <property type="match status" value="1"/>
</dbReference>
<dbReference type="InterPro" id="IPR036875">
    <property type="entry name" value="Znf_CCHC_sf"/>
</dbReference>
<evidence type="ECO:0000256" key="9">
    <source>
        <dbReference type="ARBA" id="ARBA00022801"/>
    </source>
</evidence>
<gene>
    <name evidence="21" type="ORF">OSB04_005425</name>
</gene>
<dbReference type="InterPro" id="IPR001584">
    <property type="entry name" value="Integrase_cat-core"/>
</dbReference>
<dbReference type="Gene3D" id="3.80.10.10">
    <property type="entry name" value="Ribonuclease Inhibitor"/>
    <property type="match status" value="1"/>
</dbReference>